<accession>A0A2T2WQD1</accession>
<comment type="pathway">
    <text evidence="1">Cofactor biosynthesis; thiamine diphosphate biosynthesis.</text>
</comment>
<evidence type="ECO:0000256" key="5">
    <source>
        <dbReference type="ARBA" id="ARBA00050018"/>
    </source>
</evidence>
<dbReference type="NCBIfam" id="TIGR02352">
    <property type="entry name" value="thiamin_ThiO"/>
    <property type="match status" value="1"/>
</dbReference>
<dbReference type="Pfam" id="PF01266">
    <property type="entry name" value="DAO"/>
    <property type="match status" value="1"/>
</dbReference>
<evidence type="ECO:0000259" key="7">
    <source>
        <dbReference type="Pfam" id="PF01266"/>
    </source>
</evidence>
<name>A0A2T2WQD1_9FIRM</name>
<feature type="transmembrane region" description="Helical" evidence="6">
    <location>
        <begin position="12"/>
        <end position="30"/>
    </location>
</feature>
<keyword evidence="3" id="KW-0560">Oxidoreductase</keyword>
<evidence type="ECO:0000313" key="8">
    <source>
        <dbReference type="EMBL" id="PSR24440.1"/>
    </source>
</evidence>
<dbReference type="Gene3D" id="3.30.9.10">
    <property type="entry name" value="D-Amino Acid Oxidase, subunit A, domain 2"/>
    <property type="match status" value="1"/>
</dbReference>
<keyword evidence="2" id="KW-0784">Thiamine biosynthesis</keyword>
<dbReference type="EMBL" id="PXYT01000078">
    <property type="protein sequence ID" value="PSR24440.1"/>
    <property type="molecule type" value="Genomic_DNA"/>
</dbReference>
<dbReference type="InterPro" id="IPR006076">
    <property type="entry name" value="FAD-dep_OxRdtase"/>
</dbReference>
<evidence type="ECO:0000256" key="1">
    <source>
        <dbReference type="ARBA" id="ARBA00004948"/>
    </source>
</evidence>
<dbReference type="EC" id="1.4.3.19" evidence="5"/>
<keyword evidence="6" id="KW-0472">Membrane</keyword>
<dbReference type="PANTHER" id="PTHR13847">
    <property type="entry name" value="SARCOSINE DEHYDROGENASE-RELATED"/>
    <property type="match status" value="1"/>
</dbReference>
<protein>
    <recommendedName>
        <fullName evidence="5">glycine oxidase</fullName>
        <ecNumber evidence="5">1.4.3.19</ecNumber>
    </recommendedName>
</protein>
<dbReference type="UniPathway" id="UPA00060"/>
<dbReference type="SUPFAM" id="SSF54373">
    <property type="entry name" value="FAD-linked reductases, C-terminal domain"/>
    <property type="match status" value="1"/>
</dbReference>
<keyword evidence="6" id="KW-0812">Transmembrane</keyword>
<keyword evidence="6" id="KW-1133">Transmembrane helix</keyword>
<dbReference type="AlphaFoldDB" id="A0A2T2WQD1"/>
<dbReference type="GO" id="GO:0009228">
    <property type="term" value="P:thiamine biosynthetic process"/>
    <property type="evidence" value="ECO:0007669"/>
    <property type="project" value="UniProtKB-KW"/>
</dbReference>
<dbReference type="Gene3D" id="3.50.50.60">
    <property type="entry name" value="FAD/NAD(P)-binding domain"/>
    <property type="match status" value="1"/>
</dbReference>
<organism evidence="8 9">
    <name type="scientific">Sulfobacillus benefaciens</name>
    <dbReference type="NCBI Taxonomy" id="453960"/>
    <lineage>
        <taxon>Bacteria</taxon>
        <taxon>Bacillati</taxon>
        <taxon>Bacillota</taxon>
        <taxon>Clostridia</taxon>
        <taxon>Eubacteriales</taxon>
        <taxon>Clostridiales Family XVII. Incertae Sedis</taxon>
        <taxon>Sulfobacillus</taxon>
    </lineage>
</organism>
<dbReference type="Proteomes" id="UP000242699">
    <property type="component" value="Unassembled WGS sequence"/>
</dbReference>
<dbReference type="GO" id="GO:0050660">
    <property type="term" value="F:flavin adenine dinucleotide binding"/>
    <property type="evidence" value="ECO:0007669"/>
    <property type="project" value="InterPro"/>
</dbReference>
<dbReference type="InterPro" id="IPR012727">
    <property type="entry name" value="Gly_oxidase_ThiO"/>
</dbReference>
<proteinExistence type="predicted"/>
<evidence type="ECO:0000313" key="9">
    <source>
        <dbReference type="Proteomes" id="UP000242699"/>
    </source>
</evidence>
<dbReference type="InterPro" id="IPR036188">
    <property type="entry name" value="FAD/NAD-bd_sf"/>
</dbReference>
<dbReference type="SUPFAM" id="SSF51905">
    <property type="entry name" value="FAD/NAD(P)-binding domain"/>
    <property type="match status" value="1"/>
</dbReference>
<dbReference type="PANTHER" id="PTHR13847:SF289">
    <property type="entry name" value="GLYCINE OXIDASE"/>
    <property type="match status" value="1"/>
</dbReference>
<evidence type="ECO:0000256" key="3">
    <source>
        <dbReference type="ARBA" id="ARBA00023002"/>
    </source>
</evidence>
<evidence type="ECO:0000256" key="4">
    <source>
        <dbReference type="ARBA" id="ARBA00049872"/>
    </source>
</evidence>
<evidence type="ECO:0000256" key="6">
    <source>
        <dbReference type="SAM" id="Phobius"/>
    </source>
</evidence>
<dbReference type="GO" id="GO:0043799">
    <property type="term" value="F:glycine oxidase activity"/>
    <property type="evidence" value="ECO:0007669"/>
    <property type="project" value="UniProtKB-EC"/>
</dbReference>
<gene>
    <name evidence="8" type="primary">thiO</name>
    <name evidence="8" type="ORF">C7B43_19010</name>
</gene>
<reference evidence="8 9" key="1">
    <citation type="journal article" date="2014" name="BMC Genomics">
        <title>Comparison of environmental and isolate Sulfobacillus genomes reveals diverse carbon, sulfur, nitrogen, and hydrogen metabolisms.</title>
        <authorList>
            <person name="Justice N.B."/>
            <person name="Norman A."/>
            <person name="Brown C.T."/>
            <person name="Singh A."/>
            <person name="Thomas B.C."/>
            <person name="Banfield J.F."/>
        </authorList>
    </citation>
    <scope>NUCLEOTIDE SEQUENCE [LARGE SCALE GENOMIC DNA]</scope>
    <source>
        <strain evidence="8">AMDSBA1</strain>
    </source>
</reference>
<feature type="domain" description="FAD dependent oxidoreductase" evidence="7">
    <location>
        <begin position="12"/>
        <end position="358"/>
    </location>
</feature>
<dbReference type="GO" id="GO:0005737">
    <property type="term" value="C:cytoplasm"/>
    <property type="evidence" value="ECO:0007669"/>
    <property type="project" value="TreeGrafter"/>
</dbReference>
<comment type="caution">
    <text evidence="8">The sequence shown here is derived from an EMBL/GenBank/DDBJ whole genome shotgun (WGS) entry which is preliminary data.</text>
</comment>
<sequence length="377" mass="41088">MNMAGDVSQSQDFIIVGAGIVGAMAAYRLASQGYSVLLVDKGPPGGQASRAAAGILSPSAESGPSLPFFELLQRSFLRYPALTQEIEEASHMSVDLDRCGVIQAALDETEETRLQSLYEWQKDRIELQWVTHAEMSELEPDMKHARAAVYAPKEMQVHAPKLVQALVRACHAIGVTSRFGVLVQRLMVQDHRVWGVETNQGRYFAEKAVIIAAGSWAPSLVADLGDDLSLPIKPVRGQVLSLTADTMPMRHIVFAHHRYVVPKPDGRLIVGATEDDSGFDDRVSADGVATLAGSLNYFGPRIRQMHWDTVWAGLRPMAPDGLPVLGPWAGWEGLFIAGGHFRNGILLAAATADIVVDWAQDGTMPPEAFRPERFARS</sequence>
<comment type="catalytic activity">
    <reaction evidence="4">
        <text>glycine + O2 + H2O = glyoxylate + H2O2 + NH4(+)</text>
        <dbReference type="Rhea" id="RHEA:11532"/>
        <dbReference type="ChEBI" id="CHEBI:15377"/>
        <dbReference type="ChEBI" id="CHEBI:15379"/>
        <dbReference type="ChEBI" id="CHEBI:16240"/>
        <dbReference type="ChEBI" id="CHEBI:28938"/>
        <dbReference type="ChEBI" id="CHEBI:36655"/>
        <dbReference type="ChEBI" id="CHEBI:57305"/>
        <dbReference type="EC" id="1.4.3.19"/>
    </reaction>
</comment>
<dbReference type="GO" id="GO:0009229">
    <property type="term" value="P:thiamine diphosphate biosynthetic process"/>
    <property type="evidence" value="ECO:0007669"/>
    <property type="project" value="UniProtKB-UniPathway"/>
</dbReference>
<evidence type="ECO:0000256" key="2">
    <source>
        <dbReference type="ARBA" id="ARBA00022977"/>
    </source>
</evidence>